<keyword evidence="5" id="KW-0677">Repeat</keyword>
<accession>A0ABC8LLR1</accession>
<dbReference type="GO" id="GO:0016020">
    <property type="term" value="C:membrane"/>
    <property type="evidence" value="ECO:0007669"/>
    <property type="project" value="UniProtKB-SubCell"/>
</dbReference>
<comment type="caution">
    <text evidence="12">The sequence shown here is derived from an EMBL/GenBank/DDBJ whole genome shotgun (WGS) entry which is preliminary data.</text>
</comment>
<dbReference type="Proteomes" id="UP001642260">
    <property type="component" value="Unassembled WGS sequence"/>
</dbReference>
<gene>
    <name evidence="12" type="ORF">ERUC_LOCUS37099</name>
</gene>
<dbReference type="CDD" id="cd08378">
    <property type="entry name" value="C2B_MCTP_PRT_plant"/>
    <property type="match status" value="1"/>
</dbReference>
<dbReference type="InterPro" id="IPR000008">
    <property type="entry name" value="C2_dom"/>
</dbReference>
<dbReference type="PANTHER" id="PTHR31425">
    <property type="entry name" value="PHOSPHORIBOSYLANTHRANILATE TRANSFERASE ISOFORM 1"/>
    <property type="match status" value="1"/>
</dbReference>
<dbReference type="AlphaFoldDB" id="A0ABC8LLR1"/>
<reference evidence="12 13" key="1">
    <citation type="submission" date="2022-03" db="EMBL/GenBank/DDBJ databases">
        <authorList>
            <person name="Macdonald S."/>
            <person name="Ahmed S."/>
            <person name="Newling K."/>
        </authorList>
    </citation>
    <scope>NUCLEOTIDE SEQUENCE [LARGE SCALE GENOMIC DNA]</scope>
</reference>
<dbReference type="Pfam" id="PF00168">
    <property type="entry name" value="C2"/>
    <property type="match status" value="3"/>
</dbReference>
<protein>
    <recommendedName>
        <fullName evidence="11">C2 domain-containing protein</fullName>
    </recommendedName>
</protein>
<keyword evidence="13" id="KW-1185">Reference proteome</keyword>
<feature type="transmembrane region" description="Helical" evidence="10">
    <location>
        <begin position="716"/>
        <end position="746"/>
    </location>
</feature>
<dbReference type="CDD" id="cd04019">
    <property type="entry name" value="C2C_MCTP_PRT_plant"/>
    <property type="match status" value="1"/>
</dbReference>
<dbReference type="InterPro" id="IPR047257">
    <property type="entry name" value="C2B_MCTP_PRT_plant"/>
</dbReference>
<keyword evidence="3 10" id="KW-0812">Transmembrane</keyword>
<evidence type="ECO:0000256" key="3">
    <source>
        <dbReference type="ARBA" id="ARBA00022692"/>
    </source>
</evidence>
<evidence type="ECO:0000256" key="9">
    <source>
        <dbReference type="SAM" id="MobiDB-lite"/>
    </source>
</evidence>
<feature type="transmembrane region" description="Helical" evidence="10">
    <location>
        <begin position="572"/>
        <end position="589"/>
    </location>
</feature>
<dbReference type="FunFam" id="2.60.40.150:FF:000090">
    <property type="entry name" value="C2 domain-containing protein"/>
    <property type="match status" value="1"/>
</dbReference>
<organism evidence="12 13">
    <name type="scientific">Eruca vesicaria subsp. sativa</name>
    <name type="common">Garden rocket</name>
    <name type="synonym">Eruca sativa</name>
    <dbReference type="NCBI Taxonomy" id="29727"/>
    <lineage>
        <taxon>Eukaryota</taxon>
        <taxon>Viridiplantae</taxon>
        <taxon>Streptophyta</taxon>
        <taxon>Embryophyta</taxon>
        <taxon>Tracheophyta</taxon>
        <taxon>Spermatophyta</taxon>
        <taxon>Magnoliopsida</taxon>
        <taxon>eudicotyledons</taxon>
        <taxon>Gunneridae</taxon>
        <taxon>Pentapetalae</taxon>
        <taxon>rosids</taxon>
        <taxon>malvids</taxon>
        <taxon>Brassicales</taxon>
        <taxon>Brassicaceae</taxon>
        <taxon>Brassiceae</taxon>
        <taxon>Eruca</taxon>
    </lineage>
</organism>
<dbReference type="PROSITE" id="PS50004">
    <property type="entry name" value="C2"/>
    <property type="match status" value="3"/>
</dbReference>
<evidence type="ECO:0000313" key="12">
    <source>
        <dbReference type="EMBL" id="CAH8384616.1"/>
    </source>
</evidence>
<keyword evidence="7 10" id="KW-1133">Transmembrane helix</keyword>
<dbReference type="InterPro" id="IPR047259">
    <property type="entry name" value="QUIRKY-like"/>
</dbReference>
<evidence type="ECO:0000256" key="7">
    <source>
        <dbReference type="ARBA" id="ARBA00022989"/>
    </source>
</evidence>
<keyword evidence="4" id="KW-0479">Metal-binding</keyword>
<name>A0ABC8LLR1_ERUVS</name>
<evidence type="ECO:0000256" key="5">
    <source>
        <dbReference type="ARBA" id="ARBA00022737"/>
    </source>
</evidence>
<dbReference type="EMBL" id="CAKOAT010629598">
    <property type="protein sequence ID" value="CAH8384616.1"/>
    <property type="molecule type" value="Genomic_DNA"/>
</dbReference>
<evidence type="ECO:0000256" key="2">
    <source>
        <dbReference type="ARBA" id="ARBA00007923"/>
    </source>
</evidence>
<comment type="similarity">
    <text evidence="2">Belongs to the MCTP family.</text>
</comment>
<evidence type="ECO:0000256" key="6">
    <source>
        <dbReference type="ARBA" id="ARBA00022837"/>
    </source>
</evidence>
<dbReference type="InterPro" id="IPR047258">
    <property type="entry name" value="C2C_MCTP_PRT_plant"/>
</dbReference>
<feature type="region of interest" description="Disordered" evidence="9">
    <location>
        <begin position="1"/>
        <end position="24"/>
    </location>
</feature>
<dbReference type="FunFam" id="2.60.40.150:FF:000119">
    <property type="entry name" value="C2 domain-containing protein"/>
    <property type="match status" value="1"/>
</dbReference>
<sequence length="774" mass="89127">MMQRPPPEDFSLKETRPHLGGGKVTGDKLTSTYDLVEQMQYLYVRVVKAKELPGKDMTGSCDPYVEVKLGNYKGTTRHFEKKSNPEWNQVFAFSKDRIQASFLEATVKDKDVVKDDLIGRVVFDLNEVPKRVPPDSPLAPQWYRLEDRKGEKVKGELMLAVWFGTQADEAFPEAWHSDAATVSGTDALANIRSKVYLSPKLWYLRVNVIEAQDLIPSDKGRYPEVYVKAIVGNQALRTRVSQSRTINPMWNEDLMFVAAEPFEEPLILSVEDRVAPNKDEVLGRCAIPLQYLDRRFDHRPVNTKWFNLEKHIMVDGEKKEIKFASKIHMRICLEGGYHVLDESTHYSSDLRPTAKQLWKPNIGVLELGILNATGLMPMKAKDGRGTTDAYCVAKYGQKWIRTRTIIDSFTPRWNEQYTWEVFDPCTVVTVGVFDNCHLHGGEKNGGGKDSRIGKVRIRLSTLETDRVYTHSYPLLVLHPNGVKKMGEIHLAVRFTCSSLLNMMHMYSLPLLPKMHYIHPLTVSQLDNLRHQATQIVSMRLTRAEPPLRKEVVEYMLDVGSHMWSMRRSKANFFRIMGVLSGLIAVGKWFEQICNWKNPITTVLIHLLFIILVLYPELILPTIFLYLFLIGVWYYRWRPRHPPHMDTRLSHADSAHPDELDEEFDTFPTSRPSDIVRMRYDRLRSIAGRIQTVVGDLATQGERLQSLLSWRDPRATALFVLFCLIAAVVLYVTPFQVVALLVGIYVLRHPRFRYRLPSVPLNFFRRLPARTDCML</sequence>
<dbReference type="GO" id="GO:0046872">
    <property type="term" value="F:metal ion binding"/>
    <property type="evidence" value="ECO:0007669"/>
    <property type="project" value="UniProtKB-KW"/>
</dbReference>
<evidence type="ECO:0000313" key="13">
    <source>
        <dbReference type="Proteomes" id="UP001642260"/>
    </source>
</evidence>
<feature type="compositionally biased region" description="Basic and acidic residues" evidence="9">
    <location>
        <begin position="1"/>
        <end position="17"/>
    </location>
</feature>
<dbReference type="SUPFAM" id="SSF49562">
    <property type="entry name" value="C2 domain (Calcium/lipid-binding domain, CaLB)"/>
    <property type="match status" value="3"/>
</dbReference>
<comment type="subcellular location">
    <subcellularLocation>
        <location evidence="1">Membrane</location>
        <topology evidence="1">Multi-pass membrane protein</topology>
    </subcellularLocation>
</comment>
<proteinExistence type="inferred from homology"/>
<keyword evidence="6" id="KW-0106">Calcium</keyword>
<dbReference type="SMART" id="SM00239">
    <property type="entry name" value="C2"/>
    <property type="match status" value="3"/>
</dbReference>
<feature type="domain" description="C2" evidence="11">
    <location>
        <begin position="182"/>
        <end position="306"/>
    </location>
</feature>
<feature type="domain" description="C2" evidence="11">
    <location>
        <begin position="23"/>
        <end position="143"/>
    </location>
</feature>
<evidence type="ECO:0000256" key="1">
    <source>
        <dbReference type="ARBA" id="ARBA00004141"/>
    </source>
</evidence>
<dbReference type="InterPro" id="IPR013583">
    <property type="entry name" value="MCTP_C"/>
</dbReference>
<evidence type="ECO:0000256" key="10">
    <source>
        <dbReference type="SAM" id="Phobius"/>
    </source>
</evidence>
<dbReference type="Pfam" id="PF08372">
    <property type="entry name" value="PRT_C"/>
    <property type="match status" value="1"/>
</dbReference>
<dbReference type="CDD" id="cd08379">
    <property type="entry name" value="C2D_MCTP_PRT_plant"/>
    <property type="match status" value="1"/>
</dbReference>
<dbReference type="InterPro" id="IPR047255">
    <property type="entry name" value="C2D_MCTP_PRT_plant"/>
</dbReference>
<evidence type="ECO:0000256" key="8">
    <source>
        <dbReference type="ARBA" id="ARBA00023136"/>
    </source>
</evidence>
<dbReference type="InterPro" id="IPR035892">
    <property type="entry name" value="C2_domain_sf"/>
</dbReference>
<evidence type="ECO:0000259" key="11">
    <source>
        <dbReference type="PROSITE" id="PS50004"/>
    </source>
</evidence>
<dbReference type="Gene3D" id="2.60.40.150">
    <property type="entry name" value="C2 domain"/>
    <property type="match status" value="3"/>
</dbReference>
<feature type="domain" description="C2" evidence="11">
    <location>
        <begin position="346"/>
        <end position="472"/>
    </location>
</feature>
<evidence type="ECO:0000256" key="4">
    <source>
        <dbReference type="ARBA" id="ARBA00022723"/>
    </source>
</evidence>
<feature type="transmembrane region" description="Helical" evidence="10">
    <location>
        <begin position="601"/>
        <end position="634"/>
    </location>
</feature>
<keyword evidence="8 10" id="KW-0472">Membrane</keyword>
<dbReference type="PANTHER" id="PTHR31425:SF50">
    <property type="entry name" value="FT-INTERACTING PROTEIN 3-RELATED"/>
    <property type="match status" value="1"/>
</dbReference>
<dbReference type="FunFam" id="2.60.40.150:FF:000128">
    <property type="entry name" value="C2 domain-containing protein"/>
    <property type="match status" value="1"/>
</dbReference>